<dbReference type="Pfam" id="PF15276">
    <property type="entry name" value="PP1_bind"/>
    <property type="match status" value="1"/>
</dbReference>
<evidence type="ECO:0000256" key="4">
    <source>
        <dbReference type="ARBA" id="ARBA00022843"/>
    </source>
</evidence>
<feature type="compositionally biased region" description="Basic and acidic residues" evidence="8">
    <location>
        <begin position="791"/>
        <end position="807"/>
    </location>
</feature>
<comment type="subcellular location">
    <subcellularLocation>
        <location evidence="1">Nucleus</location>
    </subcellularLocation>
</comment>
<keyword evidence="2" id="KW-1017">Isopeptide bond</keyword>
<evidence type="ECO:0000256" key="8">
    <source>
        <dbReference type="SAM" id="MobiDB-lite"/>
    </source>
</evidence>
<evidence type="ECO:0000313" key="12">
    <source>
        <dbReference type="Proteomes" id="UP000076858"/>
    </source>
</evidence>
<dbReference type="OrthoDB" id="6288785at2759"/>
<feature type="region of interest" description="Disordered" evidence="8">
    <location>
        <begin position="525"/>
        <end position="809"/>
    </location>
</feature>
<evidence type="ECO:0000313" key="11">
    <source>
        <dbReference type="EMBL" id="KZS09284.1"/>
    </source>
</evidence>
<evidence type="ECO:0000256" key="6">
    <source>
        <dbReference type="ARBA" id="ARBA00023306"/>
    </source>
</evidence>
<feature type="region of interest" description="Disordered" evidence="8">
    <location>
        <begin position="827"/>
        <end position="958"/>
    </location>
</feature>
<accession>A0A162DAV5</accession>
<evidence type="ECO:0000256" key="7">
    <source>
        <dbReference type="PROSITE-ProRule" id="PRU00409"/>
    </source>
</evidence>
<dbReference type="GO" id="GO:0007088">
    <property type="term" value="P:regulation of mitotic nuclear division"/>
    <property type="evidence" value="ECO:0007669"/>
    <property type="project" value="TreeGrafter"/>
</dbReference>
<dbReference type="GO" id="GO:0005694">
    <property type="term" value="C:chromosome"/>
    <property type="evidence" value="ECO:0007669"/>
    <property type="project" value="TreeGrafter"/>
</dbReference>
<dbReference type="InterPro" id="IPR011761">
    <property type="entry name" value="ATP-grasp"/>
</dbReference>
<feature type="domain" description="ATP-grasp" evidence="10">
    <location>
        <begin position="820"/>
        <end position="1014"/>
    </location>
</feature>
<comment type="caution">
    <text evidence="11">The sequence shown here is derived from an EMBL/GenBank/DDBJ whole genome shotgun (WGS) entry which is preliminary data.</text>
</comment>
<keyword evidence="7" id="KW-0547">Nucleotide-binding</keyword>
<dbReference type="GO" id="GO:0051983">
    <property type="term" value="P:regulation of chromosome segregation"/>
    <property type="evidence" value="ECO:0007669"/>
    <property type="project" value="TreeGrafter"/>
</dbReference>
<feature type="compositionally biased region" description="Basic and acidic residues" evidence="8">
    <location>
        <begin position="931"/>
        <end position="942"/>
    </location>
</feature>
<feature type="region of interest" description="Disordered" evidence="8">
    <location>
        <begin position="181"/>
        <end position="200"/>
    </location>
</feature>
<proteinExistence type="predicted"/>
<keyword evidence="6" id="KW-0131">Cell cycle</keyword>
<feature type="compositionally biased region" description="Polar residues" evidence="8">
    <location>
        <begin position="1020"/>
        <end position="1033"/>
    </location>
</feature>
<dbReference type="InterPro" id="IPR029334">
    <property type="entry name" value="PP1-bd"/>
</dbReference>
<dbReference type="SUPFAM" id="SSF49879">
    <property type="entry name" value="SMAD/FHA domain"/>
    <property type="match status" value="1"/>
</dbReference>
<feature type="non-terminal residue" evidence="11">
    <location>
        <position position="1123"/>
    </location>
</feature>
<feature type="compositionally biased region" description="Basic and acidic residues" evidence="8">
    <location>
        <begin position="873"/>
        <end position="885"/>
    </location>
</feature>
<reference evidence="11 12" key="1">
    <citation type="submission" date="2016-03" db="EMBL/GenBank/DDBJ databases">
        <title>EvidentialGene: Evidence-directed Construction of Genes on Genomes.</title>
        <authorList>
            <person name="Gilbert D.G."/>
            <person name="Choi J.-H."/>
            <person name="Mockaitis K."/>
            <person name="Colbourne J."/>
            <person name="Pfrender M."/>
        </authorList>
    </citation>
    <scope>NUCLEOTIDE SEQUENCE [LARGE SCALE GENOMIC DNA]</scope>
    <source>
        <strain evidence="11 12">Xinb3</strain>
        <tissue evidence="11">Complete organism</tissue>
    </source>
</reference>
<keyword evidence="3" id="KW-0597">Phosphoprotein</keyword>
<feature type="compositionally biased region" description="Polar residues" evidence="8">
    <location>
        <begin position="712"/>
        <end position="721"/>
    </location>
</feature>
<evidence type="ECO:0008006" key="13">
    <source>
        <dbReference type="Google" id="ProtNLM"/>
    </source>
</evidence>
<dbReference type="InterPro" id="IPR000253">
    <property type="entry name" value="FHA_dom"/>
</dbReference>
<dbReference type="PROSITE" id="PS50975">
    <property type="entry name" value="ATP_GRASP"/>
    <property type="match status" value="1"/>
</dbReference>
<evidence type="ECO:0000256" key="2">
    <source>
        <dbReference type="ARBA" id="ARBA00022499"/>
    </source>
</evidence>
<dbReference type="GO" id="GO:0005634">
    <property type="term" value="C:nucleus"/>
    <property type="evidence" value="ECO:0007669"/>
    <property type="project" value="UniProtKB-SubCell"/>
</dbReference>
<name>A0A162DAV5_9CRUS</name>
<sequence>MADLSVKLPKPKYGQVVVLQKNGDEPRGHGFPLISASCVVGRSTAADIRISSADVSLTHCIFTIDESSGEASLEVRGNETQVNGTIVDPVNTIKLNHKDVVVIGGRKLRFEYLPPDYKPLPSKPIPGVPSDSFNAEVVDLEENGDVVDSNAEKEEEVLQEVLSTPAAKRVSFGPYLSPEQFDNTLPPATPIKKGATPRRSTRYSGLKFTRSMIDPLVEEDVTLESPSKEQPVINSKECIDETIISEDDADASVSSLAPASETAIVDSSPSLGIGVEFPELSNSTNLEMSVDAMSTLSDVSNIAAVPSECCSFLDEPIEEDEFGPEVVEQEEESLSQMEDTSLFSEDIIGVEIPASAMTTSRLTNGTELLRSFTTSSLAENMGDEDEEEGITLSPEDMSAVKNGHGSIIDSTTVLEVETQETPVPVKMKEIPSSPQVDDSDVGQVEHLVETQKLIPVTPKADSASVGDAKQLSQIPEADHLLKKSKLAHDSTEGFAKVVETTAAVVVERVEQVDIININADLEKVMETPESSPGKASLQTASPPTQEEEIEEVDAKKEVAAPRRGRKPAAAKTNTPKADYRDVKGVKRLLKTPTAATSTPQADDSDVEDVDVLRKTPQAGDPEPEKAEEVNVPEGSSEKPAEEATAEANQSNEEEAKREEAKREENAVYEPRLNVEEEAEVEKEATPPRRGRRAAPKSNTPKPGGRAKRKQPLSDSDSQPESIGTADAPSASEKEEQIDEEKADCPVKSAAKISTPKRSRRVPSTKVETPKAVRSTRGKRPSESDSGQSEEVESRPLRSKRRKEEQLSEKLTLSPVVRLQRIDIAAEGTPSSERVAKVTRKRGSVSSGEEWGVPEQVKPIRRGRGRPPKVVAHKTVEEEKAEEEPLRTATHKGKAAAVEEPISSDEELEDVEVKSTKKTTVGLRRAAVKRTSVPEKEEIAPEGKRRRGETRATKHVTGLDDVEMLHEGKGHAADIHANHMPDEVETNEESPVTSVKSGRSTRAKSALKVHFDVAETAPSPVRSTRSARKTTVATATPADKKVSVQLERDPDIETLAATAQEEEDKAPATKRSRHKKGLKASVTTMADESPAVPATIKRTRGGKKTTSEPELHQQDTSAPPSPRR</sequence>
<dbReference type="CDD" id="cd22673">
    <property type="entry name" value="FHA_Ki67"/>
    <property type="match status" value="1"/>
</dbReference>
<evidence type="ECO:0000256" key="5">
    <source>
        <dbReference type="ARBA" id="ARBA00023242"/>
    </source>
</evidence>
<keyword evidence="5" id="KW-0539">Nucleus</keyword>
<dbReference type="AlphaFoldDB" id="A0A162DAV5"/>
<feature type="compositionally biased region" description="Basic residues" evidence="8">
    <location>
        <begin position="1067"/>
        <end position="1077"/>
    </location>
</feature>
<dbReference type="PROSITE" id="PS50006">
    <property type="entry name" value="FHA_DOMAIN"/>
    <property type="match status" value="1"/>
</dbReference>
<feature type="compositionally biased region" description="Basic and acidic residues" evidence="8">
    <location>
        <begin position="653"/>
        <end position="665"/>
    </location>
</feature>
<dbReference type="Gene3D" id="2.60.200.20">
    <property type="match status" value="1"/>
</dbReference>
<evidence type="ECO:0000256" key="3">
    <source>
        <dbReference type="ARBA" id="ARBA00022553"/>
    </source>
</evidence>
<keyword evidence="7" id="KW-0067">ATP-binding</keyword>
<feature type="region of interest" description="Disordered" evidence="8">
    <location>
        <begin position="979"/>
        <end position="1123"/>
    </location>
</feature>
<dbReference type="EMBL" id="LRGB01002081">
    <property type="protein sequence ID" value="KZS09284.1"/>
    <property type="molecule type" value="Genomic_DNA"/>
</dbReference>
<evidence type="ECO:0000259" key="10">
    <source>
        <dbReference type="PROSITE" id="PS50975"/>
    </source>
</evidence>
<dbReference type="Proteomes" id="UP000076858">
    <property type="component" value="Unassembled WGS sequence"/>
</dbReference>
<dbReference type="PANTHER" id="PTHR21603">
    <property type="entry name" value="ANTIGEN KI-67-LIKE PROTEIN"/>
    <property type="match status" value="1"/>
</dbReference>
<protein>
    <recommendedName>
        <fullName evidence="13">FHA domain-containing protein</fullName>
    </recommendedName>
</protein>
<dbReference type="SMART" id="SM00240">
    <property type="entry name" value="FHA"/>
    <property type="match status" value="1"/>
</dbReference>
<organism evidence="11 12">
    <name type="scientific">Daphnia magna</name>
    <dbReference type="NCBI Taxonomy" id="35525"/>
    <lineage>
        <taxon>Eukaryota</taxon>
        <taxon>Metazoa</taxon>
        <taxon>Ecdysozoa</taxon>
        <taxon>Arthropoda</taxon>
        <taxon>Crustacea</taxon>
        <taxon>Branchiopoda</taxon>
        <taxon>Diplostraca</taxon>
        <taxon>Cladocera</taxon>
        <taxon>Anomopoda</taxon>
        <taxon>Daphniidae</taxon>
        <taxon>Daphnia</taxon>
    </lineage>
</organism>
<keyword evidence="12" id="KW-1185">Reference proteome</keyword>
<evidence type="ECO:0000259" key="9">
    <source>
        <dbReference type="PROSITE" id="PS50006"/>
    </source>
</evidence>
<dbReference type="Pfam" id="PF00498">
    <property type="entry name" value="FHA"/>
    <property type="match status" value="1"/>
</dbReference>
<gene>
    <name evidence="11" type="ORF">APZ42_026546</name>
</gene>
<dbReference type="STRING" id="35525.A0A162DAV5"/>
<dbReference type="GO" id="GO:0046872">
    <property type="term" value="F:metal ion binding"/>
    <property type="evidence" value="ECO:0007669"/>
    <property type="project" value="InterPro"/>
</dbReference>
<feature type="domain" description="FHA" evidence="9">
    <location>
        <begin position="38"/>
        <end position="92"/>
    </location>
</feature>
<keyword evidence="4" id="KW-0832">Ubl conjugation</keyword>
<feature type="compositionally biased region" description="Polar residues" evidence="8">
    <location>
        <begin position="988"/>
        <end position="997"/>
    </location>
</feature>
<dbReference type="GO" id="GO:0005524">
    <property type="term" value="F:ATP binding"/>
    <property type="evidence" value="ECO:0007669"/>
    <property type="project" value="UniProtKB-UniRule"/>
</dbReference>
<feature type="compositionally biased region" description="Basic and acidic residues" evidence="8">
    <location>
        <begin position="1037"/>
        <end position="1050"/>
    </location>
</feature>
<evidence type="ECO:0000256" key="1">
    <source>
        <dbReference type="ARBA" id="ARBA00004123"/>
    </source>
</evidence>
<dbReference type="InterPro" id="IPR008984">
    <property type="entry name" value="SMAD_FHA_dom_sf"/>
</dbReference>
<dbReference type="PANTHER" id="PTHR21603:SF18">
    <property type="entry name" value="ANTIGEN KI-67-LIKE PROTEIN"/>
    <property type="match status" value="1"/>
</dbReference>